<dbReference type="OrthoDB" id="3376215at2759"/>
<dbReference type="AlphaFoldDB" id="A0A167KJ00"/>
<organism evidence="1 2">
    <name type="scientific">Calocera viscosa (strain TUFC12733)</name>
    <dbReference type="NCBI Taxonomy" id="1330018"/>
    <lineage>
        <taxon>Eukaryota</taxon>
        <taxon>Fungi</taxon>
        <taxon>Dikarya</taxon>
        <taxon>Basidiomycota</taxon>
        <taxon>Agaricomycotina</taxon>
        <taxon>Dacrymycetes</taxon>
        <taxon>Dacrymycetales</taxon>
        <taxon>Dacrymycetaceae</taxon>
        <taxon>Calocera</taxon>
    </lineage>
</organism>
<dbReference type="EMBL" id="KV417293">
    <property type="protein sequence ID" value="KZO94696.1"/>
    <property type="molecule type" value="Genomic_DNA"/>
</dbReference>
<evidence type="ECO:0000313" key="2">
    <source>
        <dbReference type="Proteomes" id="UP000076738"/>
    </source>
</evidence>
<gene>
    <name evidence="1" type="ORF">CALVIDRAFT_528622</name>
</gene>
<dbReference type="Proteomes" id="UP000076738">
    <property type="component" value="Unassembled WGS sequence"/>
</dbReference>
<evidence type="ECO:0000313" key="1">
    <source>
        <dbReference type="EMBL" id="KZO94696.1"/>
    </source>
</evidence>
<protein>
    <submittedName>
        <fullName evidence="1">Uncharacterized protein</fullName>
    </submittedName>
</protein>
<keyword evidence="2" id="KW-1185">Reference proteome</keyword>
<sequence>MNNNYVQTWKNKSQHAFKLFSADIQPAGAGKLPPADFELAPNGETALNWTSLPPNGDGQTSGYLRFWSIPSTPNLPGSGLTFGIKIEQDFIKGEPQPYKILTYVGSPTGNPNSWTDVTSDFNPDYNFFVRGEGFIETYGINVKKLLGPRASIAVTIETLYQEPGLTQLVLPFAPDYVEEWVNESDRGFELYDSDVEAPRSEKPTHVVKPTAKSTLQPGGTAILSWSSVIPEGSGYTFGYLRYWSEKPAPGVIGGGHIFGVRLEQLFAASLVAGSTATPWPPEVKIFNGAPLGTPLWEDITEQLQLHNSYTFVVQHKPHNYSVTVESLSSIHFSRCAVRVTIKNA</sequence>
<name>A0A167KJ00_CALVF</name>
<proteinExistence type="predicted"/>
<accession>A0A167KJ00</accession>
<reference evidence="1 2" key="1">
    <citation type="journal article" date="2016" name="Mol. Biol. Evol.">
        <title>Comparative Genomics of Early-Diverging Mushroom-Forming Fungi Provides Insights into the Origins of Lignocellulose Decay Capabilities.</title>
        <authorList>
            <person name="Nagy L.G."/>
            <person name="Riley R."/>
            <person name="Tritt A."/>
            <person name="Adam C."/>
            <person name="Daum C."/>
            <person name="Floudas D."/>
            <person name="Sun H."/>
            <person name="Yadav J.S."/>
            <person name="Pangilinan J."/>
            <person name="Larsson K.H."/>
            <person name="Matsuura K."/>
            <person name="Barry K."/>
            <person name="Labutti K."/>
            <person name="Kuo R."/>
            <person name="Ohm R.A."/>
            <person name="Bhattacharya S.S."/>
            <person name="Shirouzu T."/>
            <person name="Yoshinaga Y."/>
            <person name="Martin F.M."/>
            <person name="Grigoriev I.V."/>
            <person name="Hibbett D.S."/>
        </authorList>
    </citation>
    <scope>NUCLEOTIDE SEQUENCE [LARGE SCALE GENOMIC DNA]</scope>
    <source>
        <strain evidence="1 2">TUFC12733</strain>
    </source>
</reference>